<evidence type="ECO:0000256" key="4">
    <source>
        <dbReference type="ARBA" id="ARBA00012462"/>
    </source>
</evidence>
<feature type="signal peptide" evidence="12">
    <location>
        <begin position="1"/>
        <end position="19"/>
    </location>
</feature>
<feature type="domain" description="Peptidase S53" evidence="13">
    <location>
        <begin position="226"/>
        <end position="638"/>
    </location>
</feature>
<dbReference type="CDD" id="cd04056">
    <property type="entry name" value="Peptidases_S53"/>
    <property type="match status" value="1"/>
</dbReference>
<dbReference type="InterPro" id="IPR030400">
    <property type="entry name" value="Sedolisin_dom"/>
</dbReference>
<comment type="subcellular location">
    <subcellularLocation>
        <location evidence="3">Secreted</location>
        <location evidence="3">Extracellular space</location>
    </subcellularLocation>
</comment>
<evidence type="ECO:0000256" key="12">
    <source>
        <dbReference type="SAM" id="SignalP"/>
    </source>
</evidence>
<evidence type="ECO:0000256" key="6">
    <source>
        <dbReference type="ARBA" id="ARBA00022723"/>
    </source>
</evidence>
<organism evidence="14 15">
    <name type="scientific">Oidiodendron maius (strain Zn)</name>
    <dbReference type="NCBI Taxonomy" id="913774"/>
    <lineage>
        <taxon>Eukaryota</taxon>
        <taxon>Fungi</taxon>
        <taxon>Dikarya</taxon>
        <taxon>Ascomycota</taxon>
        <taxon>Pezizomycotina</taxon>
        <taxon>Leotiomycetes</taxon>
        <taxon>Leotiomycetes incertae sedis</taxon>
        <taxon>Myxotrichaceae</taxon>
        <taxon>Oidiodendron</taxon>
    </lineage>
</organism>
<comment type="catalytic activity">
    <reaction evidence="1">
        <text>Release of an N-terminal tripeptide from a polypeptide.</text>
        <dbReference type="EC" id="3.4.14.10"/>
    </reaction>
</comment>
<comment type="function">
    <text evidence="2">Secreted tripeptidyl-peptidase which degrades proteins at acidic pHs and is involved in virulence.</text>
</comment>
<dbReference type="GO" id="GO:0046872">
    <property type="term" value="F:metal ion binding"/>
    <property type="evidence" value="ECO:0007669"/>
    <property type="project" value="UniProtKB-UniRule"/>
</dbReference>
<dbReference type="InParanoid" id="A0A0C3D2N1"/>
<dbReference type="STRING" id="913774.A0A0C3D2N1"/>
<feature type="chain" id="PRO_5002163222" description="tripeptidyl-peptidase II" evidence="12">
    <location>
        <begin position="20"/>
        <end position="639"/>
    </location>
</feature>
<evidence type="ECO:0000256" key="11">
    <source>
        <dbReference type="PROSITE-ProRule" id="PRU01032"/>
    </source>
</evidence>
<evidence type="ECO:0000256" key="5">
    <source>
        <dbReference type="ARBA" id="ARBA00022670"/>
    </source>
</evidence>
<evidence type="ECO:0000256" key="1">
    <source>
        <dbReference type="ARBA" id="ARBA00001910"/>
    </source>
</evidence>
<dbReference type="EMBL" id="KN832885">
    <property type="protein sequence ID" value="KIM96157.1"/>
    <property type="molecule type" value="Genomic_DNA"/>
</dbReference>
<dbReference type="InterPro" id="IPR015366">
    <property type="entry name" value="S53_propep"/>
</dbReference>
<dbReference type="CDD" id="cd11377">
    <property type="entry name" value="Pro-peptidase_S53"/>
    <property type="match status" value="1"/>
</dbReference>
<dbReference type="GO" id="GO:0006508">
    <property type="term" value="P:proteolysis"/>
    <property type="evidence" value="ECO:0007669"/>
    <property type="project" value="UniProtKB-KW"/>
</dbReference>
<evidence type="ECO:0000256" key="3">
    <source>
        <dbReference type="ARBA" id="ARBA00004239"/>
    </source>
</evidence>
<evidence type="ECO:0000313" key="15">
    <source>
        <dbReference type="Proteomes" id="UP000054321"/>
    </source>
</evidence>
<dbReference type="SUPFAM" id="SSF52743">
    <property type="entry name" value="Subtilisin-like"/>
    <property type="match status" value="1"/>
</dbReference>
<dbReference type="HOGENOM" id="CLU_013783_4_0_1"/>
<dbReference type="Gene3D" id="3.40.50.200">
    <property type="entry name" value="Peptidase S8/S53 domain"/>
    <property type="match status" value="1"/>
</dbReference>
<dbReference type="OrthoDB" id="409122at2759"/>
<dbReference type="GO" id="GO:0004252">
    <property type="term" value="F:serine-type endopeptidase activity"/>
    <property type="evidence" value="ECO:0007669"/>
    <property type="project" value="UniProtKB-UniRule"/>
</dbReference>
<feature type="active site" description="Charge relay system" evidence="11">
    <location>
        <position position="301"/>
    </location>
</feature>
<evidence type="ECO:0000256" key="9">
    <source>
        <dbReference type="ARBA" id="ARBA00022837"/>
    </source>
</evidence>
<keyword evidence="15" id="KW-1185">Reference proteome</keyword>
<gene>
    <name evidence="14" type="ORF">OIDMADRAFT_44892</name>
</gene>
<evidence type="ECO:0000256" key="7">
    <source>
        <dbReference type="ARBA" id="ARBA00022801"/>
    </source>
</evidence>
<feature type="binding site" evidence="11">
    <location>
        <position position="596"/>
    </location>
    <ligand>
        <name>Ca(2+)</name>
        <dbReference type="ChEBI" id="CHEBI:29108"/>
    </ligand>
</feature>
<dbReference type="PANTHER" id="PTHR14218">
    <property type="entry name" value="PROTEASE S8 TRIPEPTIDYL PEPTIDASE I CLN2"/>
    <property type="match status" value="1"/>
</dbReference>
<keyword evidence="7 11" id="KW-0378">Hydrolase</keyword>
<dbReference type="InterPro" id="IPR050819">
    <property type="entry name" value="Tripeptidyl-peptidase_I"/>
</dbReference>
<keyword evidence="6 11" id="KW-0479">Metal-binding</keyword>
<dbReference type="AlphaFoldDB" id="A0A0C3D2N1"/>
<dbReference type="PROSITE" id="PS51695">
    <property type="entry name" value="SEDOLISIN"/>
    <property type="match status" value="1"/>
</dbReference>
<keyword evidence="12" id="KW-0732">Signal</keyword>
<reference evidence="14 15" key="1">
    <citation type="submission" date="2014-04" db="EMBL/GenBank/DDBJ databases">
        <authorList>
            <consortium name="DOE Joint Genome Institute"/>
            <person name="Kuo A."/>
            <person name="Martino E."/>
            <person name="Perotto S."/>
            <person name="Kohler A."/>
            <person name="Nagy L.G."/>
            <person name="Floudas D."/>
            <person name="Copeland A."/>
            <person name="Barry K.W."/>
            <person name="Cichocki N."/>
            <person name="Veneault-Fourrey C."/>
            <person name="LaButti K."/>
            <person name="Lindquist E.A."/>
            <person name="Lipzen A."/>
            <person name="Lundell T."/>
            <person name="Morin E."/>
            <person name="Murat C."/>
            <person name="Sun H."/>
            <person name="Tunlid A."/>
            <person name="Henrissat B."/>
            <person name="Grigoriev I.V."/>
            <person name="Hibbett D.S."/>
            <person name="Martin F."/>
            <person name="Nordberg H.P."/>
            <person name="Cantor M.N."/>
            <person name="Hua S.X."/>
        </authorList>
    </citation>
    <scope>NUCLEOTIDE SEQUENCE [LARGE SCALE GENOMIC DNA]</scope>
    <source>
        <strain evidence="14 15">Zn</strain>
    </source>
</reference>
<dbReference type="Proteomes" id="UP000054321">
    <property type="component" value="Unassembled WGS sequence"/>
</dbReference>
<dbReference type="GO" id="GO:0005576">
    <property type="term" value="C:extracellular region"/>
    <property type="evidence" value="ECO:0007669"/>
    <property type="project" value="UniProtKB-SubCell"/>
</dbReference>
<accession>A0A0C3D2N1</accession>
<sequence length="639" mass="68503">MRYSFIGAVLGAFAVQALALPSPAYVSHVVHEKRDAVQRRWVKGNAVDPDHVLPVRIGLKQTNLEKGMDYLLEVSDPMSSKYGQHYTAEQVHELFAPSSQSVESVRAWLVGSGIPEDTISVSINKAWIQFDASAQDVEQLLGTKYHYYEHFDSDRKHIGCDEYRVPEMVADHIDLVTPGVKFVATRAMSEKKKRSLPSPSRLAVHRPMPPDVLAKIKQNPGNCGTTITPACIKAIYNITAGTLHSSTNTLGIYEFGDIYAQADLNAFYKSYATNIPSGTHPAAAFVDGASAPTSQSNAGIESDLDFEIAYPIIYPQGTTLYQTDSSQWDFTSRPGLFNNFLDAVDGSYCTYSSNGETGDDPNVDPVYATGKQQCGAYKPTNVISFSYGLVEADYPTNYQLRQCNEFMKLGLQGVSIVFASGDAGVSDRNGECLGPNQTIFSPDYPDCPYITMVGATTLPSGSSVGDPETATTSFPSGGGFSNIYAQPSYQLNAVNTFFTNHNPSYKSYSSLNGTLGAGGGIYNRIGRGFPDVSALGDNGAIVGQGEHFLEGGTSMAAPLVAGILTRINEARIAAGKSPIGFANPTFYAHPEMFHDITVGNQAGGGCGTNGFSAVTGWDPVTGLGTPKYDVMLGVFLSLA</sequence>
<dbReference type="Pfam" id="PF09286">
    <property type="entry name" value="Pro-kuma_activ"/>
    <property type="match status" value="1"/>
</dbReference>
<feature type="binding site" evidence="11">
    <location>
        <position position="616"/>
    </location>
    <ligand>
        <name>Ca(2+)</name>
        <dbReference type="ChEBI" id="CHEBI:29108"/>
    </ligand>
</feature>
<evidence type="ECO:0000259" key="13">
    <source>
        <dbReference type="PROSITE" id="PS51695"/>
    </source>
</evidence>
<dbReference type="GO" id="GO:0008240">
    <property type="term" value="F:tripeptidyl-peptidase activity"/>
    <property type="evidence" value="ECO:0007669"/>
    <property type="project" value="TreeGrafter"/>
</dbReference>
<proteinExistence type="predicted"/>
<dbReference type="Pfam" id="PF00082">
    <property type="entry name" value="Peptidase_S8"/>
    <property type="match status" value="1"/>
</dbReference>
<dbReference type="InterPro" id="IPR000209">
    <property type="entry name" value="Peptidase_S8/S53_dom"/>
</dbReference>
<keyword evidence="8 11" id="KW-0720">Serine protease</keyword>
<keyword evidence="9 11" id="KW-0106">Calcium</keyword>
<keyword evidence="5 11" id="KW-0645">Protease</keyword>
<reference evidence="15" key="2">
    <citation type="submission" date="2015-01" db="EMBL/GenBank/DDBJ databases">
        <title>Evolutionary Origins and Diversification of the Mycorrhizal Mutualists.</title>
        <authorList>
            <consortium name="DOE Joint Genome Institute"/>
            <consortium name="Mycorrhizal Genomics Consortium"/>
            <person name="Kohler A."/>
            <person name="Kuo A."/>
            <person name="Nagy L.G."/>
            <person name="Floudas D."/>
            <person name="Copeland A."/>
            <person name="Barry K.W."/>
            <person name="Cichocki N."/>
            <person name="Veneault-Fourrey C."/>
            <person name="LaButti K."/>
            <person name="Lindquist E.A."/>
            <person name="Lipzen A."/>
            <person name="Lundell T."/>
            <person name="Morin E."/>
            <person name="Murat C."/>
            <person name="Riley R."/>
            <person name="Ohm R."/>
            <person name="Sun H."/>
            <person name="Tunlid A."/>
            <person name="Henrissat B."/>
            <person name="Grigoriev I.V."/>
            <person name="Hibbett D.S."/>
            <person name="Martin F."/>
        </authorList>
    </citation>
    <scope>NUCLEOTIDE SEQUENCE [LARGE SCALE GENOMIC DNA]</scope>
    <source>
        <strain evidence="15">Zn</strain>
    </source>
</reference>
<dbReference type="SUPFAM" id="SSF54897">
    <property type="entry name" value="Protease propeptides/inhibitors"/>
    <property type="match status" value="1"/>
</dbReference>
<dbReference type="PROSITE" id="PS00138">
    <property type="entry name" value="SUBTILASE_SER"/>
    <property type="match status" value="1"/>
</dbReference>
<feature type="binding site" evidence="11">
    <location>
        <position position="618"/>
    </location>
    <ligand>
        <name>Ca(2+)</name>
        <dbReference type="ChEBI" id="CHEBI:29108"/>
    </ligand>
</feature>
<dbReference type="InterPro" id="IPR023828">
    <property type="entry name" value="Peptidase_S8_Ser-AS"/>
</dbReference>
<keyword evidence="10" id="KW-0865">Zymogen</keyword>
<name>A0A0C3D2N1_OIDMZ</name>
<comment type="cofactor">
    <cofactor evidence="11">
        <name>Ca(2+)</name>
        <dbReference type="ChEBI" id="CHEBI:29108"/>
    </cofactor>
    <text evidence="11">Binds 1 Ca(2+) ion per subunit.</text>
</comment>
<dbReference type="InterPro" id="IPR036852">
    <property type="entry name" value="Peptidase_S8/S53_dom_sf"/>
</dbReference>
<feature type="active site" description="Charge relay system" evidence="11">
    <location>
        <position position="554"/>
    </location>
</feature>
<evidence type="ECO:0000256" key="8">
    <source>
        <dbReference type="ARBA" id="ARBA00022825"/>
    </source>
</evidence>
<evidence type="ECO:0000256" key="2">
    <source>
        <dbReference type="ARBA" id="ARBA00002451"/>
    </source>
</evidence>
<dbReference type="PANTHER" id="PTHR14218:SF19">
    <property type="entry name" value="SERINE PROTEASE AORO, PUTATIVE (AFU_ORTHOLOGUE AFUA_6G10250)-RELATED"/>
    <property type="match status" value="1"/>
</dbReference>
<evidence type="ECO:0000313" key="14">
    <source>
        <dbReference type="EMBL" id="KIM96157.1"/>
    </source>
</evidence>
<feature type="binding site" evidence="11">
    <location>
        <position position="595"/>
    </location>
    <ligand>
        <name>Ca(2+)</name>
        <dbReference type="ChEBI" id="CHEBI:29108"/>
    </ligand>
</feature>
<dbReference type="SMART" id="SM00944">
    <property type="entry name" value="Pro-kuma_activ"/>
    <property type="match status" value="1"/>
</dbReference>
<evidence type="ECO:0000256" key="10">
    <source>
        <dbReference type="ARBA" id="ARBA00023145"/>
    </source>
</evidence>
<protein>
    <recommendedName>
        <fullName evidence="4">tripeptidyl-peptidase II</fullName>
        <ecNumber evidence="4">3.4.14.10</ecNumber>
    </recommendedName>
</protein>
<feature type="active site" description="Charge relay system" evidence="11">
    <location>
        <position position="305"/>
    </location>
</feature>
<dbReference type="EC" id="3.4.14.10" evidence="4"/>